<gene>
    <name evidence="1" type="ORF">B0T14DRAFT_561374</name>
</gene>
<name>A0AA40CD60_9PEZI</name>
<keyword evidence="2" id="KW-1185">Reference proteome</keyword>
<dbReference type="AlphaFoldDB" id="A0AA40CD60"/>
<evidence type="ECO:0000313" key="2">
    <source>
        <dbReference type="Proteomes" id="UP001175000"/>
    </source>
</evidence>
<reference evidence="1" key="1">
    <citation type="submission" date="2023-06" db="EMBL/GenBank/DDBJ databases">
        <title>Genome-scale phylogeny and comparative genomics of the fungal order Sordariales.</title>
        <authorList>
            <consortium name="Lawrence Berkeley National Laboratory"/>
            <person name="Hensen N."/>
            <person name="Bonometti L."/>
            <person name="Westerberg I."/>
            <person name="Brannstrom I.O."/>
            <person name="Guillou S."/>
            <person name="Cros-Aarteil S."/>
            <person name="Calhoun S."/>
            <person name="Haridas S."/>
            <person name="Kuo A."/>
            <person name="Mondo S."/>
            <person name="Pangilinan J."/>
            <person name="Riley R."/>
            <person name="Labutti K."/>
            <person name="Andreopoulos B."/>
            <person name="Lipzen A."/>
            <person name="Chen C."/>
            <person name="Yanf M."/>
            <person name="Daum C."/>
            <person name="Ng V."/>
            <person name="Clum A."/>
            <person name="Steindorff A."/>
            <person name="Ohm R."/>
            <person name="Martin F."/>
            <person name="Silar P."/>
            <person name="Natvig D."/>
            <person name="Lalanne C."/>
            <person name="Gautier V."/>
            <person name="Ament-Velasquez S.L."/>
            <person name="Kruys A."/>
            <person name="Hutchinson M.I."/>
            <person name="Powell A.J."/>
            <person name="Barry K."/>
            <person name="Miller A.N."/>
            <person name="Grigoriev I.V."/>
            <person name="Debuchy R."/>
            <person name="Gladieux P."/>
            <person name="Thoren M.H."/>
            <person name="Johannesson H."/>
        </authorList>
    </citation>
    <scope>NUCLEOTIDE SEQUENCE</scope>
    <source>
        <strain evidence="1">CBS 606.72</strain>
    </source>
</reference>
<comment type="caution">
    <text evidence="1">The sequence shown here is derived from an EMBL/GenBank/DDBJ whole genome shotgun (WGS) entry which is preliminary data.</text>
</comment>
<organism evidence="1 2">
    <name type="scientific">Immersiella caudata</name>
    <dbReference type="NCBI Taxonomy" id="314043"/>
    <lineage>
        <taxon>Eukaryota</taxon>
        <taxon>Fungi</taxon>
        <taxon>Dikarya</taxon>
        <taxon>Ascomycota</taxon>
        <taxon>Pezizomycotina</taxon>
        <taxon>Sordariomycetes</taxon>
        <taxon>Sordariomycetidae</taxon>
        <taxon>Sordariales</taxon>
        <taxon>Lasiosphaeriaceae</taxon>
        <taxon>Immersiella</taxon>
    </lineage>
</organism>
<protein>
    <submittedName>
        <fullName evidence="1">Uncharacterized protein</fullName>
    </submittedName>
</protein>
<accession>A0AA40CD60</accession>
<proteinExistence type="predicted"/>
<sequence>MASPMAHRVFSEPEYMYEIFMTVMNSCNLTSEEAKAHLEAIAHLRTKFEFCPKPIRRLAEFTRLAFPEGSRQIEGDSASVSSAAEMAQRASDTSPFSQLESACRDRFRRLSSVVCSASAHAFVGPVEHNFYFLKEEVLEQWPWKVHPTRSRYFPRLDRPVTRREHDRVTKAAWRLQLMWDFWDAFDSKLLDSGQRSSRDQAAAQKGLLWKVFAWYNLLGPSGMRSTESIQHESEELQTMGDWLSVGMPGTESLVEAKRLRLPGLREAIRCKGSGILSDDLTPADASVEPWEYKSRLLDPNATYGWVTFSALTKSTRSSFQFSPFKPFRRLGMAI</sequence>
<evidence type="ECO:0000313" key="1">
    <source>
        <dbReference type="EMBL" id="KAK0633830.1"/>
    </source>
</evidence>
<dbReference type="EMBL" id="JAULSU010000001">
    <property type="protein sequence ID" value="KAK0633830.1"/>
    <property type="molecule type" value="Genomic_DNA"/>
</dbReference>
<dbReference type="Proteomes" id="UP001175000">
    <property type="component" value="Unassembled WGS sequence"/>
</dbReference>